<evidence type="ECO:0000313" key="2">
    <source>
        <dbReference type="EMBL" id="KAF2889597.1"/>
    </source>
</evidence>
<feature type="region of interest" description="Disordered" evidence="1">
    <location>
        <begin position="42"/>
        <end position="61"/>
    </location>
</feature>
<evidence type="ECO:0000256" key="1">
    <source>
        <dbReference type="SAM" id="MobiDB-lite"/>
    </source>
</evidence>
<feature type="compositionally biased region" description="Low complexity" evidence="1">
    <location>
        <begin position="43"/>
        <end position="54"/>
    </location>
</feature>
<proteinExistence type="predicted"/>
<dbReference type="Proteomes" id="UP000801492">
    <property type="component" value="Unassembled WGS sequence"/>
</dbReference>
<evidence type="ECO:0000313" key="3">
    <source>
        <dbReference type="Proteomes" id="UP000801492"/>
    </source>
</evidence>
<name>A0A8K0CSN8_IGNLU</name>
<protein>
    <submittedName>
        <fullName evidence="2">Uncharacterized protein</fullName>
    </submittedName>
</protein>
<keyword evidence="3" id="KW-1185">Reference proteome</keyword>
<sequence length="109" mass="12502">MKSKNLKDIDMLLKTAYDGKASDVQISWRDLPQLVWYKELIDQTDPANDDTNNADGDDLKEKYHHPDLEERHLKIALLSSAIKLSTKILEPIANEHVGISEEQQGFREN</sequence>
<dbReference type="AlphaFoldDB" id="A0A8K0CSN8"/>
<accession>A0A8K0CSN8</accession>
<comment type="caution">
    <text evidence="2">The sequence shown here is derived from an EMBL/GenBank/DDBJ whole genome shotgun (WGS) entry which is preliminary data.</text>
</comment>
<organism evidence="2 3">
    <name type="scientific">Ignelater luminosus</name>
    <name type="common">Cucubano</name>
    <name type="synonym">Pyrophorus luminosus</name>
    <dbReference type="NCBI Taxonomy" id="2038154"/>
    <lineage>
        <taxon>Eukaryota</taxon>
        <taxon>Metazoa</taxon>
        <taxon>Ecdysozoa</taxon>
        <taxon>Arthropoda</taxon>
        <taxon>Hexapoda</taxon>
        <taxon>Insecta</taxon>
        <taxon>Pterygota</taxon>
        <taxon>Neoptera</taxon>
        <taxon>Endopterygota</taxon>
        <taxon>Coleoptera</taxon>
        <taxon>Polyphaga</taxon>
        <taxon>Elateriformia</taxon>
        <taxon>Elateroidea</taxon>
        <taxon>Elateridae</taxon>
        <taxon>Agrypninae</taxon>
        <taxon>Pyrophorini</taxon>
        <taxon>Ignelater</taxon>
    </lineage>
</organism>
<dbReference type="EMBL" id="VTPC01064934">
    <property type="protein sequence ID" value="KAF2889597.1"/>
    <property type="molecule type" value="Genomic_DNA"/>
</dbReference>
<reference evidence="2" key="1">
    <citation type="submission" date="2019-08" db="EMBL/GenBank/DDBJ databases">
        <title>The genome of the North American firefly Photinus pyralis.</title>
        <authorList>
            <consortium name="Photinus pyralis genome working group"/>
            <person name="Fallon T.R."/>
            <person name="Sander Lower S.E."/>
            <person name="Weng J.-K."/>
        </authorList>
    </citation>
    <scope>NUCLEOTIDE SEQUENCE</scope>
    <source>
        <strain evidence="2">TRF0915ILg1</strain>
        <tissue evidence="2">Whole body</tissue>
    </source>
</reference>
<gene>
    <name evidence="2" type="ORF">ILUMI_16576</name>
</gene>